<name>A0A2A2JQC2_9BILA</name>
<protein>
    <recommendedName>
        <fullName evidence="3">ATP-dependent DNA helicase</fullName>
    </recommendedName>
</protein>
<sequence length="488" mass="56968">MLHGPCGDHNPRCACMSEDKDGRKFCSKKFPKAFRETTILGNNSYAEYRRRDNGVHIVKKIYGNDVIVDNRWVVPYNPVLSLKYHAHVNVEICASIKSIKYLYKYVYKGHDCARMTISVKDSNQIEHDEIKTYLNMRYVTPHEAFWRIFEFTLDEKSHAVTRLDVHLPNEQLVYYKPENDNIRQRLSDAELRNTTLTAWFELNARVPEARTLYYYEIPEKYTYKKGAHGMIWDRKGGITGMVNKPCLGRMYAIHPKQGELFYLRMLLLHKKGVQSWEDLLTTEDFDGDSEPKETFQDACRAMGLLDGNVQWEAYFDEAKDYATPFQLRELFVAIITHGENVDVRAIWDRFKEDFAEDFSRNDAVERAERRALVEIEKMLDNAGDSLTNYGFDKPNMAEFENEKPWDPVEEMARGNAMRRDMYPAQERVVSFVLKKIEELKNGTLTNGCIFIDGPGGCGKTYTYRTLCYLMRGMEIKWTYDAQNVRIAV</sequence>
<dbReference type="STRING" id="2018661.A0A2A2JQC2"/>
<comment type="caution">
    <text evidence="1">The sequence shown here is derived from an EMBL/GenBank/DDBJ whole genome shotgun (WGS) entry which is preliminary data.</text>
</comment>
<evidence type="ECO:0000313" key="2">
    <source>
        <dbReference type="Proteomes" id="UP000218231"/>
    </source>
</evidence>
<organism evidence="1 2">
    <name type="scientific">Diploscapter pachys</name>
    <dbReference type="NCBI Taxonomy" id="2018661"/>
    <lineage>
        <taxon>Eukaryota</taxon>
        <taxon>Metazoa</taxon>
        <taxon>Ecdysozoa</taxon>
        <taxon>Nematoda</taxon>
        <taxon>Chromadorea</taxon>
        <taxon>Rhabditida</taxon>
        <taxon>Rhabditina</taxon>
        <taxon>Rhabditomorpha</taxon>
        <taxon>Rhabditoidea</taxon>
        <taxon>Rhabditidae</taxon>
        <taxon>Diploscapter</taxon>
    </lineage>
</organism>
<dbReference type="PANTHER" id="PTHR10492">
    <property type="match status" value="1"/>
</dbReference>
<dbReference type="Gene3D" id="3.40.50.300">
    <property type="entry name" value="P-loop containing nucleotide triphosphate hydrolases"/>
    <property type="match status" value="1"/>
</dbReference>
<proteinExistence type="predicted"/>
<keyword evidence="2" id="KW-1185">Reference proteome</keyword>
<dbReference type="OrthoDB" id="10055660at2759"/>
<gene>
    <name evidence="1" type="ORF">WR25_20504</name>
</gene>
<accession>A0A2A2JQC2</accession>
<evidence type="ECO:0008006" key="3">
    <source>
        <dbReference type="Google" id="ProtNLM"/>
    </source>
</evidence>
<evidence type="ECO:0000313" key="1">
    <source>
        <dbReference type="EMBL" id="PAV63742.1"/>
    </source>
</evidence>
<reference evidence="1 2" key="1">
    <citation type="journal article" date="2017" name="Curr. Biol.">
        <title>Genome architecture and evolution of a unichromosomal asexual nematode.</title>
        <authorList>
            <person name="Fradin H."/>
            <person name="Zegar C."/>
            <person name="Gutwein M."/>
            <person name="Lucas J."/>
            <person name="Kovtun M."/>
            <person name="Corcoran D."/>
            <person name="Baugh L.R."/>
            <person name="Kiontke K."/>
            <person name="Gunsalus K."/>
            <person name="Fitch D.H."/>
            <person name="Piano F."/>
        </authorList>
    </citation>
    <scope>NUCLEOTIDE SEQUENCE [LARGE SCALE GENOMIC DNA]</scope>
    <source>
        <strain evidence="1">PF1309</strain>
    </source>
</reference>
<dbReference type="Proteomes" id="UP000218231">
    <property type="component" value="Unassembled WGS sequence"/>
</dbReference>
<dbReference type="AlphaFoldDB" id="A0A2A2JQC2"/>
<dbReference type="EMBL" id="LIAE01010295">
    <property type="protein sequence ID" value="PAV63742.1"/>
    <property type="molecule type" value="Genomic_DNA"/>
</dbReference>
<dbReference type="SUPFAM" id="SSF52540">
    <property type="entry name" value="P-loop containing nucleoside triphosphate hydrolases"/>
    <property type="match status" value="1"/>
</dbReference>
<dbReference type="InterPro" id="IPR027417">
    <property type="entry name" value="P-loop_NTPase"/>
</dbReference>
<dbReference type="PANTHER" id="PTHR10492:SF57">
    <property type="entry name" value="ATP-DEPENDENT DNA HELICASE"/>
    <property type="match status" value="1"/>
</dbReference>